<feature type="transmembrane region" description="Helical" evidence="10">
    <location>
        <begin position="12"/>
        <end position="35"/>
    </location>
</feature>
<evidence type="ECO:0000256" key="8">
    <source>
        <dbReference type="ARBA" id="ARBA00029447"/>
    </source>
</evidence>
<dbReference type="Gene3D" id="1.10.287.950">
    <property type="entry name" value="Methyl-accepting chemotaxis protein"/>
    <property type="match status" value="1"/>
</dbReference>
<evidence type="ECO:0000256" key="6">
    <source>
        <dbReference type="ARBA" id="ARBA00023136"/>
    </source>
</evidence>
<keyword evidence="6 10" id="KW-0472">Membrane</keyword>
<evidence type="ECO:0000256" key="9">
    <source>
        <dbReference type="PROSITE-ProRule" id="PRU00284"/>
    </source>
</evidence>
<evidence type="ECO:0000259" key="12">
    <source>
        <dbReference type="PROSITE" id="PS50885"/>
    </source>
</evidence>
<dbReference type="PROSITE" id="PS50885">
    <property type="entry name" value="HAMP"/>
    <property type="match status" value="1"/>
</dbReference>
<dbReference type="SMART" id="SM00304">
    <property type="entry name" value="HAMP"/>
    <property type="match status" value="1"/>
</dbReference>
<keyword evidence="7 9" id="KW-0807">Transducer</keyword>
<keyword evidence="14" id="KW-1185">Reference proteome</keyword>
<sequence>MKLVQFKSLKQQMLVSIIMLIVLICLGLSLISIIVSKQSIIKTANKTLPEVAKQAASTVESGIQEELKVLELLATNPILSDEKIAIEQKMQVLKEEVKRSNHIDMTLVDVNGNALNTSGNKFNIKEQEHFKKALGGVSNVSNPMISKNNGKLIVLYDVPIKKNGNVIGVINAVRSGDELSSYTKPIKLGVTGQTYMLSTEGTLIADNNSELVLSQNNNIKNLEKDPSLNDVVDIEKKMIAGETGVGRFVKNGIEEYVGYAPIKTAGWSIATVIESSELLGELNKLNISIGIVSIIFLALGTLLAYVISSSISKPINASVNELSLIADGDLTGTIPDKLLNRKDEIGKMVKAIDTMKHSILSMLDDIKISSININDQTEQLHIVSKELMASSENISIATSDVAKGNTEQAGDLIDITQIVEAFSSKLDEMTTLIKDVDKNTTNIKDMADSSSVDMDNVVNSVKNVNEAFKDLINKTQNVEINVVKINEITNLINSISEQTNLLALNAAIEAARAGESGRGFSVVADEIRKLAEQSKASSINISKIVMEISKDTDLMVKTTNTVNEEINTQEGSISTAIKSFELITDAVKEITPKMDAATSSVIELNVSKETILEKVEGASGIAQEVSASSEEIAASTGEMGQSAKNIADSLNNLTDSSQKLMDNVNRFKM</sequence>
<evidence type="ECO:0000256" key="7">
    <source>
        <dbReference type="ARBA" id="ARBA00023224"/>
    </source>
</evidence>
<dbReference type="InterPro" id="IPR004089">
    <property type="entry name" value="MCPsignal_dom"/>
</dbReference>
<dbReference type="GO" id="GO:0006935">
    <property type="term" value="P:chemotaxis"/>
    <property type="evidence" value="ECO:0007669"/>
    <property type="project" value="UniProtKB-KW"/>
</dbReference>
<dbReference type="PATRIC" id="fig|1121307.3.peg.2112"/>
<proteinExistence type="inferred from homology"/>
<dbReference type="SMART" id="SM00283">
    <property type="entry name" value="MA"/>
    <property type="match status" value="1"/>
</dbReference>
<name>A0A0J8DA60_CLOCY</name>
<evidence type="ECO:0000256" key="5">
    <source>
        <dbReference type="ARBA" id="ARBA00022989"/>
    </source>
</evidence>
<dbReference type="Pfam" id="PF02743">
    <property type="entry name" value="dCache_1"/>
    <property type="match status" value="1"/>
</dbReference>
<dbReference type="OrthoDB" id="597657at2"/>
<gene>
    <name evidence="13" type="primary">mcpB</name>
    <name evidence="13" type="ORF">CLCY_5c01740</name>
</gene>
<dbReference type="CDD" id="cd06225">
    <property type="entry name" value="HAMP"/>
    <property type="match status" value="1"/>
</dbReference>
<reference evidence="13 14" key="1">
    <citation type="submission" date="2015-06" db="EMBL/GenBank/DDBJ databases">
        <title>Draft genome sequence of the purine-degrading Clostridium cylindrosporum HC-1 (DSM 605).</title>
        <authorList>
            <person name="Poehlein A."/>
            <person name="Schiel-Bengelsdorf B."/>
            <person name="Bengelsdorf F."/>
            <person name="Daniel R."/>
            <person name="Duerre P."/>
        </authorList>
    </citation>
    <scope>NUCLEOTIDE SEQUENCE [LARGE SCALE GENOMIC DNA]</scope>
    <source>
        <strain evidence="13 14">DSM 605</strain>
    </source>
</reference>
<evidence type="ECO:0000259" key="11">
    <source>
        <dbReference type="PROSITE" id="PS50111"/>
    </source>
</evidence>
<dbReference type="InterPro" id="IPR033479">
    <property type="entry name" value="dCache_1"/>
</dbReference>
<dbReference type="Proteomes" id="UP000036756">
    <property type="component" value="Unassembled WGS sequence"/>
</dbReference>
<dbReference type="SUPFAM" id="SSF103190">
    <property type="entry name" value="Sensory domain-like"/>
    <property type="match status" value="1"/>
</dbReference>
<accession>A0A0J8DA60</accession>
<dbReference type="Gene3D" id="6.10.340.10">
    <property type="match status" value="1"/>
</dbReference>
<evidence type="ECO:0000256" key="3">
    <source>
        <dbReference type="ARBA" id="ARBA00022500"/>
    </source>
</evidence>
<dbReference type="STRING" id="1121307.CLCY_5c01740"/>
<dbReference type="PANTHER" id="PTHR32089">
    <property type="entry name" value="METHYL-ACCEPTING CHEMOTAXIS PROTEIN MCPB"/>
    <property type="match status" value="1"/>
</dbReference>
<dbReference type="GO" id="GO:0007165">
    <property type="term" value="P:signal transduction"/>
    <property type="evidence" value="ECO:0007669"/>
    <property type="project" value="UniProtKB-KW"/>
</dbReference>
<dbReference type="PANTHER" id="PTHR32089:SF112">
    <property type="entry name" value="LYSOZYME-LIKE PROTEIN-RELATED"/>
    <property type="match status" value="1"/>
</dbReference>
<evidence type="ECO:0000256" key="1">
    <source>
        <dbReference type="ARBA" id="ARBA00004651"/>
    </source>
</evidence>
<evidence type="ECO:0000313" key="13">
    <source>
        <dbReference type="EMBL" id="KMT22935.1"/>
    </source>
</evidence>
<evidence type="ECO:0000256" key="2">
    <source>
        <dbReference type="ARBA" id="ARBA00022475"/>
    </source>
</evidence>
<dbReference type="Pfam" id="PF00672">
    <property type="entry name" value="HAMP"/>
    <property type="match status" value="1"/>
</dbReference>
<evidence type="ECO:0000256" key="4">
    <source>
        <dbReference type="ARBA" id="ARBA00022692"/>
    </source>
</evidence>
<dbReference type="Gene3D" id="3.30.450.20">
    <property type="entry name" value="PAS domain"/>
    <property type="match status" value="1"/>
</dbReference>
<dbReference type="InterPro" id="IPR003660">
    <property type="entry name" value="HAMP_dom"/>
</dbReference>
<dbReference type="RefSeq" id="WP_048569659.1">
    <property type="nucleotide sequence ID" value="NZ_LFVU01000004.1"/>
</dbReference>
<evidence type="ECO:0000256" key="10">
    <source>
        <dbReference type="SAM" id="Phobius"/>
    </source>
</evidence>
<comment type="similarity">
    <text evidence="8">Belongs to the methyl-accepting chemotaxis (MCP) protein family.</text>
</comment>
<dbReference type="PROSITE" id="PS50111">
    <property type="entry name" value="CHEMOTAXIS_TRANSDUC_2"/>
    <property type="match status" value="1"/>
</dbReference>
<dbReference type="GO" id="GO:0005886">
    <property type="term" value="C:plasma membrane"/>
    <property type="evidence" value="ECO:0007669"/>
    <property type="project" value="UniProtKB-SubCell"/>
</dbReference>
<keyword evidence="2" id="KW-1003">Cell membrane</keyword>
<comment type="caution">
    <text evidence="13">The sequence shown here is derived from an EMBL/GenBank/DDBJ whole genome shotgun (WGS) entry which is preliminary data.</text>
</comment>
<dbReference type="CDD" id="cd12914">
    <property type="entry name" value="PDC1_DGC_like"/>
    <property type="match status" value="1"/>
</dbReference>
<feature type="domain" description="Methyl-accepting transducer" evidence="11">
    <location>
        <begin position="383"/>
        <end position="633"/>
    </location>
</feature>
<keyword evidence="3" id="KW-0145">Chemotaxis</keyword>
<keyword evidence="5 10" id="KW-1133">Transmembrane helix</keyword>
<protein>
    <submittedName>
        <fullName evidence="13">Methyl-accepting chemotaxis protein McpB</fullName>
    </submittedName>
</protein>
<feature type="transmembrane region" description="Helical" evidence="10">
    <location>
        <begin position="285"/>
        <end position="307"/>
    </location>
</feature>
<dbReference type="InterPro" id="IPR029151">
    <property type="entry name" value="Sensor-like_sf"/>
</dbReference>
<dbReference type="EMBL" id="LFVU01000004">
    <property type="protein sequence ID" value="KMT22935.1"/>
    <property type="molecule type" value="Genomic_DNA"/>
</dbReference>
<dbReference type="SUPFAM" id="SSF58104">
    <property type="entry name" value="Methyl-accepting chemotaxis protein (MCP) signaling domain"/>
    <property type="match status" value="1"/>
</dbReference>
<keyword evidence="4 10" id="KW-0812">Transmembrane</keyword>
<dbReference type="CDD" id="cd12912">
    <property type="entry name" value="PDC2_MCP_like"/>
    <property type="match status" value="1"/>
</dbReference>
<dbReference type="AlphaFoldDB" id="A0A0J8DA60"/>
<organism evidence="13 14">
    <name type="scientific">Clostridium cylindrosporum DSM 605</name>
    <dbReference type="NCBI Taxonomy" id="1121307"/>
    <lineage>
        <taxon>Bacteria</taxon>
        <taxon>Bacillati</taxon>
        <taxon>Bacillota</taxon>
        <taxon>Clostridia</taxon>
        <taxon>Eubacteriales</taxon>
        <taxon>Clostridiaceae</taxon>
        <taxon>Clostridium</taxon>
    </lineage>
</organism>
<comment type="subcellular location">
    <subcellularLocation>
        <location evidence="1">Cell membrane</location>
        <topology evidence="1">Multi-pass membrane protein</topology>
    </subcellularLocation>
</comment>
<dbReference type="Pfam" id="PF00015">
    <property type="entry name" value="MCPsignal"/>
    <property type="match status" value="1"/>
</dbReference>
<feature type="domain" description="HAMP" evidence="12">
    <location>
        <begin position="309"/>
        <end position="364"/>
    </location>
</feature>
<evidence type="ECO:0000313" key="14">
    <source>
        <dbReference type="Proteomes" id="UP000036756"/>
    </source>
</evidence>